<evidence type="ECO:0000256" key="1">
    <source>
        <dbReference type="SAM" id="MobiDB-lite"/>
    </source>
</evidence>
<dbReference type="InterPro" id="IPR029045">
    <property type="entry name" value="ClpP/crotonase-like_dom_sf"/>
</dbReference>
<dbReference type="SMART" id="SM00245">
    <property type="entry name" value="TSPc"/>
    <property type="match status" value="1"/>
</dbReference>
<dbReference type="PANTHER" id="PTHR32060">
    <property type="entry name" value="TAIL-SPECIFIC PROTEASE"/>
    <property type="match status" value="1"/>
</dbReference>
<dbReference type="EMBL" id="LVEP01000002">
    <property type="protein sequence ID" value="OCB78661.1"/>
    <property type="molecule type" value="Genomic_DNA"/>
</dbReference>
<evidence type="ECO:0000259" key="3">
    <source>
        <dbReference type="SMART" id="SM00245"/>
    </source>
</evidence>
<dbReference type="OrthoDB" id="5480566at2"/>
<feature type="region of interest" description="Disordered" evidence="1">
    <location>
        <begin position="226"/>
        <end position="255"/>
    </location>
</feature>
<dbReference type="PANTHER" id="PTHR32060:SF30">
    <property type="entry name" value="CARBOXY-TERMINAL PROCESSING PROTEASE CTPA"/>
    <property type="match status" value="1"/>
</dbReference>
<name>A0A1B9E9U3_9FLAO</name>
<dbReference type="RefSeq" id="WP_066331440.1">
    <property type="nucleotide sequence ID" value="NZ_CP017688.1"/>
</dbReference>
<dbReference type="GO" id="GO:0006508">
    <property type="term" value="P:proteolysis"/>
    <property type="evidence" value="ECO:0007669"/>
    <property type="project" value="InterPro"/>
</dbReference>
<dbReference type="SUPFAM" id="SSF52096">
    <property type="entry name" value="ClpP/crotonase"/>
    <property type="match status" value="1"/>
</dbReference>
<dbReference type="Gene3D" id="3.90.226.10">
    <property type="entry name" value="2-enoyl-CoA Hydratase, Chain A, domain 1"/>
    <property type="match status" value="1"/>
</dbReference>
<feature type="signal peptide" evidence="2">
    <location>
        <begin position="1"/>
        <end position="22"/>
    </location>
</feature>
<dbReference type="Pfam" id="PF03572">
    <property type="entry name" value="Peptidase_S41"/>
    <property type="match status" value="1"/>
</dbReference>
<accession>A0A1B9E9U3</accession>
<dbReference type="GO" id="GO:0004175">
    <property type="term" value="F:endopeptidase activity"/>
    <property type="evidence" value="ECO:0007669"/>
    <property type="project" value="TreeGrafter"/>
</dbReference>
<feature type="compositionally biased region" description="Low complexity" evidence="1">
    <location>
        <begin position="229"/>
        <end position="245"/>
    </location>
</feature>
<feature type="chain" id="PRO_5008625476" evidence="2">
    <location>
        <begin position="23"/>
        <end position="521"/>
    </location>
</feature>
<proteinExistence type="predicted"/>
<dbReference type="Proteomes" id="UP000093510">
    <property type="component" value="Unassembled WGS sequence"/>
</dbReference>
<dbReference type="AlphaFoldDB" id="A0A1B9E9U3"/>
<evidence type="ECO:0000256" key="2">
    <source>
        <dbReference type="SAM" id="SignalP"/>
    </source>
</evidence>
<dbReference type="GO" id="GO:0008236">
    <property type="term" value="F:serine-type peptidase activity"/>
    <property type="evidence" value="ECO:0007669"/>
    <property type="project" value="InterPro"/>
</dbReference>
<sequence length="521" mass="59739">MKKTLPLLLLLYFFVQCNTVSKQNTHYQTLIPAPKLQADVAFAYKQLQKLHPNLYLYSSKWTLDHQFDSLKNTITTPMTPLAFFKKISPVVAAVKQGHLFVQAPRIKYTKKQTKALLQKGIGPLSQFDFEYLDHKLYLLKNNSQDSTILVGSEVISINRTKPNELIDQYSNYYASDGFNTTFKTRGNGARFTTFFTIENGIQDSLTYVLKYRDSLKTSTIKRFKKETKTTQNKKTNTPKKQTNHAQKAKKVRQKKRIQGYDPATAQYMRNIRFLEKDSSIAVLKIRGFKNKAYRRFYKETFEKIKQYQTKNLILDLRDNGGGRLSEISDLYAYLSDTTFVFLEPSEVVSRSQFFNGSYYNGGSFVLKILKTILSPAYYSYLLCTIHKKDNGKSYFATETKKRQANTNAFRGKVYVLINGLSFSASSILSSNLKGSKRAFFVGQETGGAYNGTVAGVMPTFKLPYSKLKIRTGLMHVVPFYKTSVVGHGIYPDHEILPTLQDRIQHIDPELNWILKDIKKAH</sequence>
<dbReference type="STRING" id="1763534.GCA_001831475_01697"/>
<dbReference type="GO" id="GO:0030288">
    <property type="term" value="C:outer membrane-bounded periplasmic space"/>
    <property type="evidence" value="ECO:0007669"/>
    <property type="project" value="TreeGrafter"/>
</dbReference>
<gene>
    <name evidence="4" type="ORF">LPBF_01320</name>
</gene>
<evidence type="ECO:0000313" key="4">
    <source>
        <dbReference type="EMBL" id="OCB78661.1"/>
    </source>
</evidence>
<comment type="caution">
    <text evidence="4">The sequence shown here is derived from an EMBL/GenBank/DDBJ whole genome shotgun (WGS) entry which is preliminary data.</text>
</comment>
<dbReference type="InterPro" id="IPR005151">
    <property type="entry name" value="Tail-specific_protease"/>
</dbReference>
<organism evidence="4 5">
    <name type="scientific">Flavobacterium crassostreae</name>
    <dbReference type="NCBI Taxonomy" id="1763534"/>
    <lineage>
        <taxon>Bacteria</taxon>
        <taxon>Pseudomonadati</taxon>
        <taxon>Bacteroidota</taxon>
        <taxon>Flavobacteriia</taxon>
        <taxon>Flavobacteriales</taxon>
        <taxon>Flavobacteriaceae</taxon>
        <taxon>Flavobacterium</taxon>
    </lineage>
</organism>
<evidence type="ECO:0000313" key="5">
    <source>
        <dbReference type="Proteomes" id="UP000093510"/>
    </source>
</evidence>
<keyword evidence="2" id="KW-0732">Signal</keyword>
<dbReference type="GO" id="GO:0007165">
    <property type="term" value="P:signal transduction"/>
    <property type="evidence" value="ECO:0007669"/>
    <property type="project" value="TreeGrafter"/>
</dbReference>
<protein>
    <submittedName>
        <fullName evidence="4">Peptidase S41</fullName>
    </submittedName>
</protein>
<reference evidence="4 5" key="1">
    <citation type="submission" date="2016-03" db="EMBL/GenBank/DDBJ databases">
        <authorList>
            <person name="Ploux O."/>
        </authorList>
    </citation>
    <scope>NUCLEOTIDE SEQUENCE [LARGE SCALE GENOMIC DNA]</scope>
    <source>
        <strain evidence="4 5">LPB0076</strain>
    </source>
</reference>
<feature type="domain" description="Tail specific protease" evidence="3">
    <location>
        <begin position="249"/>
        <end position="496"/>
    </location>
</feature>
<feature type="compositionally biased region" description="Basic residues" evidence="1">
    <location>
        <begin position="246"/>
        <end position="255"/>
    </location>
</feature>
<keyword evidence="5" id="KW-1185">Reference proteome</keyword>